<evidence type="ECO:0000313" key="3">
    <source>
        <dbReference type="Proteomes" id="UP000824229"/>
    </source>
</evidence>
<comment type="caution">
    <text evidence="2">The sequence shown here is derived from an EMBL/GenBank/DDBJ whole genome shotgun (WGS) entry which is preliminary data.</text>
</comment>
<name>A0A9E2NKD1_9FIRM</name>
<sequence length="224" mass="24168">MQLIGILVIVIGFILKWDTIAVVLSAGVLTGLLGDMSIVEILDTLGSTFTSQRSMALFLLILPIIGLCERYGLKERATHLIQKFKGMSAGRIATLYLFIRELTIATGIKLGHAEFVRPLIEPMAQGAAISKYGKLDESIEEDIKAMSAAADNVGNFFAQNIFIANSGVLLIVGTLEELGYSIDALAVAQAAIPIAIIALIFGFIQNSFLDKKIAKYYAKKEGAK</sequence>
<dbReference type="AlphaFoldDB" id="A0A9E2NKD1"/>
<keyword evidence="1" id="KW-0812">Transmembrane</keyword>
<proteinExistence type="predicted"/>
<feature type="transmembrane region" description="Helical" evidence="1">
    <location>
        <begin position="153"/>
        <end position="172"/>
    </location>
</feature>
<evidence type="ECO:0000256" key="1">
    <source>
        <dbReference type="SAM" id="Phobius"/>
    </source>
</evidence>
<dbReference type="Proteomes" id="UP000824229">
    <property type="component" value="Unassembled WGS sequence"/>
</dbReference>
<reference evidence="2" key="1">
    <citation type="journal article" date="2021" name="PeerJ">
        <title>Extensive microbial diversity within the chicken gut microbiome revealed by metagenomics and culture.</title>
        <authorList>
            <person name="Gilroy R."/>
            <person name="Ravi A."/>
            <person name="Getino M."/>
            <person name="Pursley I."/>
            <person name="Horton D.L."/>
            <person name="Alikhan N.F."/>
            <person name="Baker D."/>
            <person name="Gharbi K."/>
            <person name="Hall N."/>
            <person name="Watson M."/>
            <person name="Adriaenssens E.M."/>
            <person name="Foster-Nyarko E."/>
            <person name="Jarju S."/>
            <person name="Secka A."/>
            <person name="Antonio M."/>
            <person name="Oren A."/>
            <person name="Chaudhuri R.R."/>
            <person name="La Ragione R."/>
            <person name="Hildebrand F."/>
            <person name="Pallen M.J."/>
        </authorList>
    </citation>
    <scope>NUCLEOTIDE SEQUENCE</scope>
    <source>
        <strain evidence="2">B5-657</strain>
    </source>
</reference>
<protein>
    <submittedName>
        <fullName evidence="2">DUF969 domain-containing protein</fullName>
    </submittedName>
</protein>
<dbReference type="Pfam" id="PF06149">
    <property type="entry name" value="DUF969"/>
    <property type="match status" value="1"/>
</dbReference>
<keyword evidence="1" id="KW-0472">Membrane</keyword>
<dbReference type="InterPro" id="IPR010374">
    <property type="entry name" value="DUF969"/>
</dbReference>
<gene>
    <name evidence="2" type="ORF">H9872_01960</name>
</gene>
<feature type="transmembrane region" description="Helical" evidence="1">
    <location>
        <begin position="54"/>
        <end position="73"/>
    </location>
</feature>
<dbReference type="EMBL" id="JAHLFQ010000036">
    <property type="protein sequence ID" value="MBU3803509.1"/>
    <property type="molecule type" value="Genomic_DNA"/>
</dbReference>
<evidence type="ECO:0000313" key="2">
    <source>
        <dbReference type="EMBL" id="MBU3803509.1"/>
    </source>
</evidence>
<reference evidence="2" key="2">
    <citation type="submission" date="2021-04" db="EMBL/GenBank/DDBJ databases">
        <authorList>
            <person name="Gilroy R."/>
        </authorList>
    </citation>
    <scope>NUCLEOTIDE SEQUENCE</scope>
    <source>
        <strain evidence="2">B5-657</strain>
    </source>
</reference>
<organism evidence="2 3">
    <name type="scientific">Candidatus Cellulosilyticum pullistercoris</name>
    <dbReference type="NCBI Taxonomy" id="2838521"/>
    <lineage>
        <taxon>Bacteria</taxon>
        <taxon>Bacillati</taxon>
        <taxon>Bacillota</taxon>
        <taxon>Clostridia</taxon>
        <taxon>Lachnospirales</taxon>
        <taxon>Cellulosilyticaceae</taxon>
        <taxon>Cellulosilyticum</taxon>
    </lineage>
</organism>
<accession>A0A9E2NKD1</accession>
<feature type="transmembrane region" description="Helical" evidence="1">
    <location>
        <begin position="7"/>
        <end position="34"/>
    </location>
</feature>
<feature type="transmembrane region" description="Helical" evidence="1">
    <location>
        <begin position="184"/>
        <end position="204"/>
    </location>
</feature>
<keyword evidence="1" id="KW-1133">Transmembrane helix</keyword>